<organism evidence="3 4">
    <name type="scientific">Romboutsia hominis</name>
    <dbReference type="NCBI Taxonomy" id="1507512"/>
    <lineage>
        <taxon>Bacteria</taxon>
        <taxon>Bacillati</taxon>
        <taxon>Bacillota</taxon>
        <taxon>Clostridia</taxon>
        <taxon>Peptostreptococcales</taxon>
        <taxon>Peptostreptococcaceae</taxon>
        <taxon>Romboutsia</taxon>
    </lineage>
</organism>
<dbReference type="PANTHER" id="PTHR43156">
    <property type="entry name" value="STAGE II SPORULATION PROTEIN E-RELATED"/>
    <property type="match status" value="1"/>
</dbReference>
<dbReference type="Gene3D" id="3.30.450.40">
    <property type="match status" value="2"/>
</dbReference>
<dbReference type="KEGG" id="rhom:FRIFI_2307"/>
<dbReference type="InterPro" id="IPR036457">
    <property type="entry name" value="PPM-type-like_dom_sf"/>
</dbReference>
<dbReference type="AlphaFoldDB" id="A0A2P2BXE1"/>
<name>A0A2P2BXE1_9FIRM</name>
<sequence length="599" mass="68864">MQNFNTDSHRMKNLVDISAMVTSSTDFYSIKDKIVDKMLEVVHPTKACVNLFYRNDYKYAYLVCSQTLEYIPQVFPMDHVPPVKSMSNPIGIKIDFNEYPKYVHEAVEEKKIIYIENVFEEERAKDERDLAIKEGYTGRIVFPFIINDKVVGFMTCFLSKNDSICEQDIDFISSVASLLSLSIEITTKNNNMQFLVHKLRGAINSINAATKKLYSSNNITVFLEQLSKQACNMTNSKEALILVDDNDYKDRAFNYYNVEDKNKINLYPMLESIQARKSIGEYHNNVNIKSESEDTIKSYIYYKLRYRNKVIGCIVCANSQNYTKDDLNILSILAKQVSVGMQLYKYNLEEVKHKVLDNELNLLNKQQKLIMDDAKLELSNNKELDYYHRPARVVGGDFYYAMKVDDDNTVYILADVMGHGMISNYMVAMIKGAFKVLANHYKTPGEILTKLNKMLYDEFDKMDVFATCLVSVINSKENKITISNAGHYSPIIIKNNGEIEGNLNCKKGIPIGIMDEAEYANNSFDISNYSLLCMYTDGILEIKNESKEEYGVSRLEKFLQDNYQIGHEVLQGKLEEELIDFAGKDNFDDDILVVMLKDK</sequence>
<accession>A0A2P2BXE1</accession>
<dbReference type="InterPro" id="IPR029016">
    <property type="entry name" value="GAF-like_dom_sf"/>
</dbReference>
<dbReference type="PANTHER" id="PTHR43156:SF2">
    <property type="entry name" value="STAGE II SPORULATION PROTEIN E"/>
    <property type="match status" value="1"/>
</dbReference>
<dbReference type="GO" id="GO:0016791">
    <property type="term" value="F:phosphatase activity"/>
    <property type="evidence" value="ECO:0007669"/>
    <property type="project" value="TreeGrafter"/>
</dbReference>
<dbReference type="Pfam" id="PF13185">
    <property type="entry name" value="GAF_2"/>
    <property type="match status" value="1"/>
</dbReference>
<evidence type="ECO:0000313" key="4">
    <source>
        <dbReference type="Proteomes" id="UP000245695"/>
    </source>
</evidence>
<dbReference type="InterPro" id="IPR003018">
    <property type="entry name" value="GAF"/>
</dbReference>
<dbReference type="Pfam" id="PF07228">
    <property type="entry name" value="SpoIIE"/>
    <property type="match status" value="1"/>
</dbReference>
<evidence type="ECO:0000259" key="2">
    <source>
        <dbReference type="SMART" id="SM00331"/>
    </source>
</evidence>
<dbReference type="InterPro" id="IPR001932">
    <property type="entry name" value="PPM-type_phosphatase-like_dom"/>
</dbReference>
<keyword evidence="4" id="KW-1185">Reference proteome</keyword>
<reference evidence="3 4" key="1">
    <citation type="submission" date="2014-09" db="EMBL/GenBank/DDBJ databases">
        <authorList>
            <person name="Hornung B.V."/>
        </authorList>
    </citation>
    <scope>NUCLEOTIDE SEQUENCE [LARGE SCALE GENOMIC DNA]</scope>
    <source>
        <strain evidence="3 4">FRIFI</strain>
    </source>
</reference>
<evidence type="ECO:0000256" key="1">
    <source>
        <dbReference type="ARBA" id="ARBA00022801"/>
    </source>
</evidence>
<dbReference type="Proteomes" id="UP000245695">
    <property type="component" value="Chromosome 1"/>
</dbReference>
<protein>
    <submittedName>
        <fullName evidence="3">Stage II sporulation protein E</fullName>
    </submittedName>
</protein>
<dbReference type="InterPro" id="IPR052016">
    <property type="entry name" value="Bact_Sigma-Reg"/>
</dbReference>
<dbReference type="RefSeq" id="WP_092924074.1">
    <property type="nucleotide sequence ID" value="NZ_FJTZ01000012.1"/>
</dbReference>
<proteinExistence type="predicted"/>
<evidence type="ECO:0000313" key="3">
    <source>
        <dbReference type="EMBL" id="CEI73834.1"/>
    </source>
</evidence>
<dbReference type="SMART" id="SM00331">
    <property type="entry name" value="PP2C_SIG"/>
    <property type="match status" value="1"/>
</dbReference>
<dbReference type="SUPFAM" id="SSF55781">
    <property type="entry name" value="GAF domain-like"/>
    <property type="match status" value="2"/>
</dbReference>
<gene>
    <name evidence="3" type="ORF">FRIFI_2307</name>
</gene>
<keyword evidence="1" id="KW-0378">Hydrolase</keyword>
<feature type="domain" description="PPM-type phosphatase" evidence="2">
    <location>
        <begin position="381"/>
        <end position="598"/>
    </location>
</feature>
<dbReference type="EMBL" id="LN650648">
    <property type="protein sequence ID" value="CEI73834.1"/>
    <property type="molecule type" value="Genomic_DNA"/>
</dbReference>
<dbReference type="Gene3D" id="3.60.40.10">
    <property type="entry name" value="PPM-type phosphatase domain"/>
    <property type="match status" value="1"/>
</dbReference>